<proteinExistence type="predicted"/>
<evidence type="ECO:0000313" key="4">
    <source>
        <dbReference type="Proteomes" id="UP001595445"/>
    </source>
</evidence>
<dbReference type="SUPFAM" id="SSF51182">
    <property type="entry name" value="RmlC-like cupins"/>
    <property type="match status" value="1"/>
</dbReference>
<dbReference type="PANTHER" id="PTHR46797:SF10">
    <property type="entry name" value="BLR1115 PROTEIN"/>
    <property type="match status" value="1"/>
</dbReference>
<organism evidence="3 4">
    <name type="scientific">Tabrizicola soli</name>
    <dbReference type="NCBI Taxonomy" id="2185115"/>
    <lineage>
        <taxon>Bacteria</taxon>
        <taxon>Pseudomonadati</taxon>
        <taxon>Pseudomonadota</taxon>
        <taxon>Alphaproteobacteria</taxon>
        <taxon>Rhodobacterales</taxon>
        <taxon>Paracoccaceae</taxon>
        <taxon>Tabrizicola</taxon>
    </lineage>
</organism>
<dbReference type="InterPro" id="IPR014710">
    <property type="entry name" value="RmlC-like_jellyroll"/>
</dbReference>
<feature type="domain" description="HTH cro/C1-type" evidence="2">
    <location>
        <begin position="73"/>
        <end position="127"/>
    </location>
</feature>
<dbReference type="InterPro" id="IPR010982">
    <property type="entry name" value="Lambda_DNA-bd_dom_sf"/>
</dbReference>
<dbReference type="Gene3D" id="1.10.260.40">
    <property type="entry name" value="lambda repressor-like DNA-binding domains"/>
    <property type="match status" value="1"/>
</dbReference>
<protein>
    <submittedName>
        <fullName evidence="3">Helix-turn-helix domain-containing protein</fullName>
    </submittedName>
</protein>
<dbReference type="PROSITE" id="PS50943">
    <property type="entry name" value="HTH_CROC1"/>
    <property type="match status" value="1"/>
</dbReference>
<dbReference type="InterPro" id="IPR050807">
    <property type="entry name" value="TransReg_Diox_bact_type"/>
</dbReference>
<dbReference type="Pfam" id="PF01381">
    <property type="entry name" value="HTH_3"/>
    <property type="match status" value="1"/>
</dbReference>
<evidence type="ECO:0000259" key="2">
    <source>
        <dbReference type="PROSITE" id="PS50943"/>
    </source>
</evidence>
<dbReference type="Gene3D" id="2.60.120.10">
    <property type="entry name" value="Jelly Rolls"/>
    <property type="match status" value="1"/>
</dbReference>
<dbReference type="RefSeq" id="WP_197641733.1">
    <property type="nucleotide sequence ID" value="NZ_JAEACP010000001.1"/>
</dbReference>
<dbReference type="PANTHER" id="PTHR46797">
    <property type="entry name" value="HTH-TYPE TRANSCRIPTIONAL REGULATOR"/>
    <property type="match status" value="1"/>
</dbReference>
<reference evidence="4" key="1">
    <citation type="journal article" date="2019" name="Int. J. Syst. Evol. Microbiol.">
        <title>The Global Catalogue of Microorganisms (GCM) 10K type strain sequencing project: providing services to taxonomists for standard genome sequencing and annotation.</title>
        <authorList>
            <consortium name="The Broad Institute Genomics Platform"/>
            <consortium name="The Broad Institute Genome Sequencing Center for Infectious Disease"/>
            <person name="Wu L."/>
            <person name="Ma J."/>
        </authorList>
    </citation>
    <scope>NUCLEOTIDE SEQUENCE [LARGE SCALE GENOMIC DNA]</scope>
    <source>
        <strain evidence="4">KCTC 62102</strain>
    </source>
</reference>
<keyword evidence="1" id="KW-0238">DNA-binding</keyword>
<dbReference type="InterPro" id="IPR001387">
    <property type="entry name" value="Cro/C1-type_HTH"/>
</dbReference>
<gene>
    <name evidence="3" type="ORF">ACFOD6_14815</name>
</gene>
<dbReference type="SUPFAM" id="SSF47413">
    <property type="entry name" value="lambda repressor-like DNA-binding domains"/>
    <property type="match status" value="1"/>
</dbReference>
<comment type="caution">
    <text evidence="3">The sequence shown here is derived from an EMBL/GenBank/DDBJ whole genome shotgun (WGS) entry which is preliminary data.</text>
</comment>
<dbReference type="CDD" id="cd00093">
    <property type="entry name" value="HTH_XRE"/>
    <property type="match status" value="1"/>
</dbReference>
<dbReference type="Proteomes" id="UP001595445">
    <property type="component" value="Unassembled WGS sequence"/>
</dbReference>
<evidence type="ECO:0000313" key="3">
    <source>
        <dbReference type="EMBL" id="MFC3087322.1"/>
    </source>
</evidence>
<dbReference type="CDD" id="cd02209">
    <property type="entry name" value="cupin_XRE_C"/>
    <property type="match status" value="1"/>
</dbReference>
<dbReference type="SMART" id="SM00530">
    <property type="entry name" value="HTH_XRE"/>
    <property type="match status" value="1"/>
</dbReference>
<evidence type="ECO:0000256" key="1">
    <source>
        <dbReference type="ARBA" id="ARBA00023125"/>
    </source>
</evidence>
<dbReference type="EMBL" id="JBHRSM010000025">
    <property type="protein sequence ID" value="MFC3087322.1"/>
    <property type="molecule type" value="Genomic_DNA"/>
</dbReference>
<keyword evidence="4" id="KW-1185">Reference proteome</keyword>
<dbReference type="InterPro" id="IPR011051">
    <property type="entry name" value="RmlC_Cupin_sf"/>
</dbReference>
<name>A0ABV7DW27_9RHOB</name>
<sequence>MLYNFGGYSLLQRGKAIGGWVDFPEGLSRLIHEHCSRAQGPGEPNAVEESCLLDEKIQYTGVMDLDALIAMRVRELRKARGHSLDTLADLSGVSRSMISLIERGETSPTAAVLNRLANALGVTLASLFAEEAGTAPVPLSRLADQQVWKDPATGYERRHVSPSGYATPIELVEVAFPAGETVTFETIIRNVVTHQQVWVLEGEMIVTVDGDASHLRVGDCLAMVLGQRITFHNPTKKLARYAVVLTTTSNTSRKQG</sequence>
<accession>A0ABV7DW27</accession>